<dbReference type="Pfam" id="PF04055">
    <property type="entry name" value="Radical_SAM"/>
    <property type="match status" value="1"/>
</dbReference>
<dbReference type="SFLD" id="SFLDS00029">
    <property type="entry name" value="Radical_SAM"/>
    <property type="match status" value="1"/>
</dbReference>
<gene>
    <name evidence="6" type="ordered locus">SGR_4802</name>
</gene>
<dbReference type="Gene3D" id="3.20.20.70">
    <property type="entry name" value="Aldolase class I"/>
    <property type="match status" value="1"/>
</dbReference>
<organism evidence="6 7">
    <name type="scientific">Streptomyces griseus subsp. griseus (strain JCM 4626 / CBS 651.72 / NBRC 13350 / KCC S-0626 / ISP 5235)</name>
    <dbReference type="NCBI Taxonomy" id="455632"/>
    <lineage>
        <taxon>Bacteria</taxon>
        <taxon>Bacillati</taxon>
        <taxon>Actinomycetota</taxon>
        <taxon>Actinomycetes</taxon>
        <taxon>Kitasatosporales</taxon>
        <taxon>Streptomycetaceae</taxon>
        <taxon>Streptomyces</taxon>
    </lineage>
</organism>
<sequence>MAPVSGQLTVYGGRFATVRGGPRTRSDLGPYRRRTTFGPSPNRCRAAWVRARRAPAPKEAARMELAELVARRPFPAAGLLLGLTRRCPLSCAHCSTGSDLFTREEPDGGQLERFVGSFTEVDRPDIVMLTGGEPLLLPALAERLSTLARGAGSRTALLSGMFFARSGSRRGRRGAAIPPAILRAIRSVDHFSASLDLHHEREVPRADVFRALHRIRDEGVAVSFHLTGTGAADPYLADITRAVEREFGGRVPCLVNEVRPFGRAASWARPARTGPDPAAASPCSMAAWPVVAFDGRVLACCNQDTVDKRPVPAHLDLGHIGADDWGTVRARALESPVLRMLRTVGPTHLAARYGSGPGAGSYCDGCRALGDDEAAAAGALAVAGGAAGALLDLTAAVRGSREGAQGVVRRHGCAAYAPLVVTGGPPLPETEGRDVR</sequence>
<evidence type="ECO:0000259" key="5">
    <source>
        <dbReference type="Pfam" id="PF04055"/>
    </source>
</evidence>
<reference evidence="7" key="1">
    <citation type="journal article" date="2008" name="J. Bacteriol.">
        <title>Genome sequence of the streptomycin-producing microorganism Streptomyces griseus IFO 13350.</title>
        <authorList>
            <person name="Ohnishi Y."/>
            <person name="Ishikawa J."/>
            <person name="Hara H."/>
            <person name="Suzuki H."/>
            <person name="Ikenoya M."/>
            <person name="Ikeda H."/>
            <person name="Yamashita A."/>
            <person name="Hattori M."/>
            <person name="Horinouchi S."/>
        </authorList>
    </citation>
    <scope>NUCLEOTIDE SEQUENCE [LARGE SCALE GENOMIC DNA]</scope>
    <source>
        <strain evidence="7">JCM 4626 / NBRC 13350</strain>
    </source>
</reference>
<evidence type="ECO:0000256" key="2">
    <source>
        <dbReference type="ARBA" id="ARBA00022723"/>
    </source>
</evidence>
<evidence type="ECO:0000256" key="4">
    <source>
        <dbReference type="ARBA" id="ARBA00023014"/>
    </source>
</evidence>
<dbReference type="GO" id="GO:0051536">
    <property type="term" value="F:iron-sulfur cluster binding"/>
    <property type="evidence" value="ECO:0007669"/>
    <property type="project" value="UniProtKB-KW"/>
</dbReference>
<protein>
    <recommendedName>
        <fullName evidence="5">Radical SAM core domain-containing protein</fullName>
    </recommendedName>
</protein>
<keyword evidence="3" id="KW-0408">Iron</keyword>
<proteinExistence type="predicted"/>
<accession>B1VWY5</accession>
<dbReference type="GO" id="GO:0003824">
    <property type="term" value="F:catalytic activity"/>
    <property type="evidence" value="ECO:0007669"/>
    <property type="project" value="InterPro"/>
</dbReference>
<dbReference type="KEGG" id="sgr:SGR_4802"/>
<dbReference type="eggNOG" id="COG0535">
    <property type="taxonomic scope" value="Bacteria"/>
</dbReference>
<dbReference type="Proteomes" id="UP000001685">
    <property type="component" value="Chromosome"/>
</dbReference>
<evidence type="ECO:0000256" key="1">
    <source>
        <dbReference type="ARBA" id="ARBA00022691"/>
    </source>
</evidence>
<dbReference type="InterPro" id="IPR007197">
    <property type="entry name" value="rSAM"/>
</dbReference>
<dbReference type="PANTHER" id="PTHR11228">
    <property type="entry name" value="RADICAL SAM DOMAIN PROTEIN"/>
    <property type="match status" value="1"/>
</dbReference>
<keyword evidence="4" id="KW-0411">Iron-sulfur</keyword>
<name>B1VWY5_STRGG</name>
<dbReference type="GO" id="GO:0046872">
    <property type="term" value="F:metal ion binding"/>
    <property type="evidence" value="ECO:0007669"/>
    <property type="project" value="UniProtKB-KW"/>
</dbReference>
<dbReference type="HOGENOM" id="CLU_758441_0_0_11"/>
<dbReference type="EMBL" id="AP009493">
    <property type="protein sequence ID" value="BAG21631.1"/>
    <property type="molecule type" value="Genomic_DNA"/>
</dbReference>
<evidence type="ECO:0000256" key="3">
    <source>
        <dbReference type="ARBA" id="ARBA00023004"/>
    </source>
</evidence>
<evidence type="ECO:0000313" key="7">
    <source>
        <dbReference type="Proteomes" id="UP000001685"/>
    </source>
</evidence>
<dbReference type="PANTHER" id="PTHR11228:SF7">
    <property type="entry name" value="PQQA PEPTIDE CYCLASE"/>
    <property type="match status" value="1"/>
</dbReference>
<keyword evidence="1" id="KW-0949">S-adenosyl-L-methionine</keyword>
<feature type="domain" description="Radical SAM core" evidence="5">
    <location>
        <begin position="83"/>
        <end position="230"/>
    </location>
</feature>
<dbReference type="InterPro" id="IPR013785">
    <property type="entry name" value="Aldolase_TIM"/>
</dbReference>
<dbReference type="SUPFAM" id="SSF102114">
    <property type="entry name" value="Radical SAM enzymes"/>
    <property type="match status" value="1"/>
</dbReference>
<keyword evidence="2" id="KW-0479">Metal-binding</keyword>
<dbReference type="CDD" id="cd01335">
    <property type="entry name" value="Radical_SAM"/>
    <property type="match status" value="1"/>
</dbReference>
<dbReference type="InterPro" id="IPR050377">
    <property type="entry name" value="Radical_SAM_PqqE_MftC-like"/>
</dbReference>
<dbReference type="AlphaFoldDB" id="B1VWY5"/>
<dbReference type="InterPro" id="IPR058240">
    <property type="entry name" value="rSAM_sf"/>
</dbReference>
<evidence type="ECO:0000313" key="6">
    <source>
        <dbReference type="EMBL" id="BAG21631.1"/>
    </source>
</evidence>